<feature type="compositionally biased region" description="Basic residues" evidence="4">
    <location>
        <begin position="10"/>
        <end position="25"/>
    </location>
</feature>
<feature type="region of interest" description="Disordered" evidence="4">
    <location>
        <begin position="285"/>
        <end position="307"/>
    </location>
</feature>
<protein>
    <submittedName>
        <fullName evidence="5">Uncharacterized protein</fullName>
    </submittedName>
</protein>
<dbReference type="PANTHER" id="PTHR33388">
    <property type="entry name" value="OS01G0212500 PROTEIN"/>
    <property type="match status" value="1"/>
</dbReference>
<keyword evidence="6" id="KW-1185">Reference proteome</keyword>
<evidence type="ECO:0000256" key="1">
    <source>
        <dbReference type="ARBA" id="ARBA00022491"/>
    </source>
</evidence>
<dbReference type="Proteomes" id="UP000283530">
    <property type="component" value="Unassembled WGS sequence"/>
</dbReference>
<feature type="region of interest" description="Disordered" evidence="4">
    <location>
        <begin position="237"/>
        <end position="262"/>
    </location>
</feature>
<evidence type="ECO:0000256" key="2">
    <source>
        <dbReference type="ARBA" id="ARBA00023015"/>
    </source>
</evidence>
<proteinExistence type="predicted"/>
<organism evidence="5 6">
    <name type="scientific">Cinnamomum micranthum f. kanehirae</name>
    <dbReference type="NCBI Taxonomy" id="337451"/>
    <lineage>
        <taxon>Eukaryota</taxon>
        <taxon>Viridiplantae</taxon>
        <taxon>Streptophyta</taxon>
        <taxon>Embryophyta</taxon>
        <taxon>Tracheophyta</taxon>
        <taxon>Spermatophyta</taxon>
        <taxon>Magnoliopsida</taxon>
        <taxon>Magnoliidae</taxon>
        <taxon>Laurales</taxon>
        <taxon>Lauraceae</taxon>
        <taxon>Cinnamomum</taxon>
    </lineage>
</organism>
<name>A0A443Q3A6_9MAGN</name>
<comment type="caution">
    <text evidence="5">The sequence shown here is derived from an EMBL/GenBank/DDBJ whole genome shotgun (WGS) entry which is preliminary data.</text>
</comment>
<feature type="compositionally biased region" description="Low complexity" evidence="4">
    <location>
        <begin position="238"/>
        <end position="254"/>
    </location>
</feature>
<reference evidence="5 6" key="1">
    <citation type="journal article" date="2019" name="Nat. Plants">
        <title>Stout camphor tree genome fills gaps in understanding of flowering plant genome evolution.</title>
        <authorList>
            <person name="Chaw S.M."/>
            <person name="Liu Y.C."/>
            <person name="Wu Y.W."/>
            <person name="Wang H.Y."/>
            <person name="Lin C.I."/>
            <person name="Wu C.S."/>
            <person name="Ke H.M."/>
            <person name="Chang L.Y."/>
            <person name="Hsu C.Y."/>
            <person name="Yang H.T."/>
            <person name="Sudianto E."/>
            <person name="Hsu M.H."/>
            <person name="Wu K.P."/>
            <person name="Wang L.N."/>
            <person name="Leebens-Mack J.H."/>
            <person name="Tsai I.J."/>
        </authorList>
    </citation>
    <scope>NUCLEOTIDE SEQUENCE [LARGE SCALE GENOMIC DNA]</scope>
    <source>
        <strain evidence="6">cv. Chaw 1501</strain>
        <tissue evidence="5">Young leaves</tissue>
    </source>
</reference>
<feature type="compositionally biased region" description="Low complexity" evidence="4">
    <location>
        <begin position="291"/>
        <end position="301"/>
    </location>
</feature>
<dbReference type="AlphaFoldDB" id="A0A443Q3A6"/>
<dbReference type="GO" id="GO:0003700">
    <property type="term" value="F:DNA-binding transcription factor activity"/>
    <property type="evidence" value="ECO:0007669"/>
    <property type="project" value="InterPro"/>
</dbReference>
<dbReference type="OrthoDB" id="10452546at2759"/>
<gene>
    <name evidence="5" type="ORF">CKAN_02691200</name>
</gene>
<keyword evidence="1" id="KW-0678">Repressor</keyword>
<dbReference type="PANTHER" id="PTHR33388:SF2">
    <property type="entry name" value="PROTEIN SPOROCYTELESS"/>
    <property type="match status" value="1"/>
</dbReference>
<keyword evidence="2" id="KW-0805">Transcription regulation</keyword>
<sequence length="317" mass="34841">MVKQEQCRIRSQRHGRIRTTKKTKEKKPPQRGRGIPELERMILKEAQQKEIAAAALTPSIPFPLPLPASLPLWTPNFSPLTPISSVHLCGLHPVPMPPGPPYSQGGSSGGNWMDFFTKPSSMVNIPESPPYSSGVNPWMGLPSFQIIYSSRNLRVWPEDDGVVNQKRGHPSSLNDLPDGSSSIISFQPKFPSSSAPCHRREGPLSSSIVHAAANNLSFVKTIKENRSLDERICTLGRPAAASKSKPKQPKSVPSTHRGEVIPTKGSMEQSFLQWEALQQPQPFYNFFPMGPSSDPSSPTSDGRVEKAGRVIDLNLKL</sequence>
<feature type="region of interest" description="Disordered" evidence="4">
    <location>
        <begin position="1"/>
        <end position="37"/>
    </location>
</feature>
<dbReference type="InterPro" id="IPR040356">
    <property type="entry name" value="SPEAR"/>
</dbReference>
<keyword evidence="3" id="KW-0804">Transcription</keyword>
<evidence type="ECO:0000313" key="5">
    <source>
        <dbReference type="EMBL" id="RWR97478.1"/>
    </source>
</evidence>
<evidence type="ECO:0000256" key="3">
    <source>
        <dbReference type="ARBA" id="ARBA00023163"/>
    </source>
</evidence>
<evidence type="ECO:0000256" key="4">
    <source>
        <dbReference type="SAM" id="MobiDB-lite"/>
    </source>
</evidence>
<evidence type="ECO:0000313" key="6">
    <source>
        <dbReference type="Proteomes" id="UP000283530"/>
    </source>
</evidence>
<accession>A0A443Q3A6</accession>
<dbReference type="EMBL" id="QPKB01000013">
    <property type="protein sequence ID" value="RWR97478.1"/>
    <property type="molecule type" value="Genomic_DNA"/>
</dbReference>